<dbReference type="PANTHER" id="PTHR15615">
    <property type="match status" value="1"/>
</dbReference>
<feature type="domain" description="Cyclin N-terminal" evidence="2">
    <location>
        <begin position="95"/>
        <end position="194"/>
    </location>
</feature>
<gene>
    <name evidence="3" type="ORF">FB45DRAFT_820526</name>
</gene>
<protein>
    <recommendedName>
        <fullName evidence="2">Cyclin N-terminal domain-containing protein</fullName>
    </recommendedName>
</protein>
<dbReference type="InterPro" id="IPR006671">
    <property type="entry name" value="Cyclin_N"/>
</dbReference>
<evidence type="ECO:0000313" key="4">
    <source>
        <dbReference type="Proteomes" id="UP001221142"/>
    </source>
</evidence>
<feature type="region of interest" description="Disordered" evidence="1">
    <location>
        <begin position="1"/>
        <end position="20"/>
    </location>
</feature>
<dbReference type="GO" id="GO:0005634">
    <property type="term" value="C:nucleus"/>
    <property type="evidence" value="ECO:0007669"/>
    <property type="project" value="TreeGrafter"/>
</dbReference>
<evidence type="ECO:0000259" key="2">
    <source>
        <dbReference type="Pfam" id="PF00134"/>
    </source>
</evidence>
<dbReference type="InterPro" id="IPR013922">
    <property type="entry name" value="Cyclin_PHO80-like"/>
</dbReference>
<dbReference type="EMBL" id="JARKIF010000001">
    <property type="protein sequence ID" value="KAJ7651050.1"/>
    <property type="molecule type" value="Genomic_DNA"/>
</dbReference>
<organism evidence="3 4">
    <name type="scientific">Roridomyces roridus</name>
    <dbReference type="NCBI Taxonomy" id="1738132"/>
    <lineage>
        <taxon>Eukaryota</taxon>
        <taxon>Fungi</taxon>
        <taxon>Dikarya</taxon>
        <taxon>Basidiomycota</taxon>
        <taxon>Agaricomycotina</taxon>
        <taxon>Agaricomycetes</taxon>
        <taxon>Agaricomycetidae</taxon>
        <taxon>Agaricales</taxon>
        <taxon>Marasmiineae</taxon>
        <taxon>Mycenaceae</taxon>
        <taxon>Roridomyces</taxon>
    </lineage>
</organism>
<dbReference type="Pfam" id="PF00134">
    <property type="entry name" value="Cyclin_N"/>
    <property type="match status" value="1"/>
</dbReference>
<feature type="region of interest" description="Disordered" evidence="1">
    <location>
        <begin position="212"/>
        <end position="260"/>
    </location>
</feature>
<dbReference type="CDD" id="cd20557">
    <property type="entry name" value="CYCLIN_ScPCL1-like"/>
    <property type="match status" value="1"/>
</dbReference>
<accession>A0AAD7CKK1</accession>
<proteinExistence type="predicted"/>
<name>A0AAD7CKK1_9AGAR</name>
<evidence type="ECO:0000256" key="1">
    <source>
        <dbReference type="SAM" id="MobiDB-lite"/>
    </source>
</evidence>
<reference evidence="3" key="1">
    <citation type="submission" date="2023-03" db="EMBL/GenBank/DDBJ databases">
        <title>Massive genome expansion in bonnet fungi (Mycena s.s.) driven by repeated elements and novel gene families across ecological guilds.</title>
        <authorList>
            <consortium name="Lawrence Berkeley National Laboratory"/>
            <person name="Harder C.B."/>
            <person name="Miyauchi S."/>
            <person name="Viragh M."/>
            <person name="Kuo A."/>
            <person name="Thoen E."/>
            <person name="Andreopoulos B."/>
            <person name="Lu D."/>
            <person name="Skrede I."/>
            <person name="Drula E."/>
            <person name="Henrissat B."/>
            <person name="Morin E."/>
            <person name="Kohler A."/>
            <person name="Barry K."/>
            <person name="LaButti K."/>
            <person name="Morin E."/>
            <person name="Salamov A."/>
            <person name="Lipzen A."/>
            <person name="Mereny Z."/>
            <person name="Hegedus B."/>
            <person name="Baldrian P."/>
            <person name="Stursova M."/>
            <person name="Weitz H."/>
            <person name="Taylor A."/>
            <person name="Grigoriev I.V."/>
            <person name="Nagy L.G."/>
            <person name="Martin F."/>
            <person name="Kauserud H."/>
        </authorList>
    </citation>
    <scope>NUCLEOTIDE SEQUENCE</scope>
    <source>
        <strain evidence="3">9284</strain>
    </source>
</reference>
<dbReference type="GO" id="GO:0000307">
    <property type="term" value="C:cyclin-dependent protein kinase holoenzyme complex"/>
    <property type="evidence" value="ECO:0007669"/>
    <property type="project" value="TreeGrafter"/>
</dbReference>
<dbReference type="SUPFAM" id="SSF47954">
    <property type="entry name" value="Cyclin-like"/>
    <property type="match status" value="1"/>
</dbReference>
<feature type="compositionally biased region" description="Low complexity" evidence="1">
    <location>
        <begin position="224"/>
        <end position="236"/>
    </location>
</feature>
<keyword evidence="4" id="KW-1185">Reference proteome</keyword>
<sequence>MFSFCRASGSSSPAVDLWSPSCASSSSPSSSKSNSPSTVHAASLVDPLTHSSELLQLLDISLSPPVIEYVVDRVSEAVNNALASGGVKSFTWSTLCRSRFSSWVSTVLSRAEITLPTVLVTLAYLDRAALELCIARQDWAHERVFLGTLVCASKYTNDASLKNGHWAICTGVFGRRDIGRIEREMLEVLEWRLSLCERDVLAHHQGLMRAAGEVAARQRRQHQRTASTSSTGSLPGLSPPSSPDSSPSVSPRTPPLHLLDVPMDVGDEVYDLPAKNGRVFVQMRSVRPVPTRAPPLPPRRLA</sequence>
<evidence type="ECO:0000313" key="3">
    <source>
        <dbReference type="EMBL" id="KAJ7651050.1"/>
    </source>
</evidence>
<dbReference type="GO" id="GO:0019901">
    <property type="term" value="F:protein kinase binding"/>
    <property type="evidence" value="ECO:0007669"/>
    <property type="project" value="InterPro"/>
</dbReference>
<dbReference type="PANTHER" id="PTHR15615:SF10">
    <property type="entry name" value="PHO85 CYCLIN-2-RELATED"/>
    <property type="match status" value="1"/>
</dbReference>
<dbReference type="GO" id="GO:0016538">
    <property type="term" value="F:cyclin-dependent protein serine/threonine kinase regulator activity"/>
    <property type="evidence" value="ECO:0007669"/>
    <property type="project" value="TreeGrafter"/>
</dbReference>
<comment type="caution">
    <text evidence="3">The sequence shown here is derived from an EMBL/GenBank/DDBJ whole genome shotgun (WGS) entry which is preliminary data.</text>
</comment>
<dbReference type="Proteomes" id="UP001221142">
    <property type="component" value="Unassembled WGS sequence"/>
</dbReference>
<dbReference type="InterPro" id="IPR036915">
    <property type="entry name" value="Cyclin-like_sf"/>
</dbReference>
<dbReference type="AlphaFoldDB" id="A0AAD7CKK1"/>
<dbReference type="Gene3D" id="1.10.472.10">
    <property type="entry name" value="Cyclin-like"/>
    <property type="match status" value="1"/>
</dbReference>